<dbReference type="InterPro" id="IPR005112">
    <property type="entry name" value="dDENN_dom"/>
</dbReference>
<dbReference type="Pfam" id="PF02141">
    <property type="entry name" value="DENN"/>
    <property type="match status" value="1"/>
</dbReference>
<dbReference type="PANTHER" id="PTHR15288:SF6">
    <property type="entry name" value="DENN DOMAIN-CONTAINING PROTEIN 2C"/>
    <property type="match status" value="1"/>
</dbReference>
<evidence type="ECO:0000313" key="7">
    <source>
        <dbReference type="RefSeq" id="XP_028358538.1"/>
    </source>
</evidence>
<keyword evidence="1" id="KW-0344">Guanine-nucleotide releasing factor</keyword>
<dbReference type="Pfam" id="PF03456">
    <property type="entry name" value="uDENN"/>
    <property type="match status" value="1"/>
</dbReference>
<dbReference type="Pfam" id="PF03455">
    <property type="entry name" value="dDENN"/>
    <property type="match status" value="1"/>
</dbReference>
<reference evidence="4 6" key="1">
    <citation type="journal article" date="2020" name="Nature">
        <title>Six reference-quality genomes reveal evolution of bat adaptations.</title>
        <authorList>
            <person name="Jebb D."/>
            <person name="Huang Z."/>
            <person name="Pippel M."/>
            <person name="Hughes G.M."/>
            <person name="Lavrichenko K."/>
            <person name="Devanna P."/>
            <person name="Winkler S."/>
            <person name="Jermiin L.S."/>
            <person name="Skirmuntt E.C."/>
            <person name="Katzourakis A."/>
            <person name="Burkitt-Gray L."/>
            <person name="Ray D.A."/>
            <person name="Sullivan K.A.M."/>
            <person name="Roscito J.G."/>
            <person name="Kirilenko B.M."/>
            <person name="Davalos L.M."/>
            <person name="Corthals A.P."/>
            <person name="Power M.L."/>
            <person name="Jones G."/>
            <person name="Ransome R.D."/>
            <person name="Dechmann D.K.N."/>
            <person name="Locatelli A.G."/>
            <person name="Puechmaille S.J."/>
            <person name="Fedrigo O."/>
            <person name="Jarvis E.D."/>
            <person name="Hiller M."/>
            <person name="Vernes S.C."/>
            <person name="Myers E.W."/>
            <person name="Teeling E.C."/>
        </authorList>
    </citation>
    <scope>NUCLEOTIDE SEQUENCE [LARGE SCALE GENOMIC DNA]</scope>
    <source>
        <strain evidence="4">Bat1K_MPI-CBG_1</strain>
    </source>
</reference>
<reference evidence="7" key="2">
    <citation type="submission" date="2025-04" db="UniProtKB">
        <authorList>
            <consortium name="RefSeq"/>
        </authorList>
    </citation>
    <scope>IDENTIFICATION</scope>
    <source>
        <tissue evidence="7">Muscle</tissue>
    </source>
</reference>
<feature type="region of interest" description="Disordered" evidence="2">
    <location>
        <begin position="245"/>
        <end position="270"/>
    </location>
</feature>
<dbReference type="SMART" id="SM00799">
    <property type="entry name" value="DENN"/>
    <property type="match status" value="1"/>
</dbReference>
<dbReference type="GO" id="GO:0005085">
    <property type="term" value="F:guanyl-nucleotide exchange factor activity"/>
    <property type="evidence" value="ECO:0007669"/>
    <property type="project" value="UniProtKB-KW"/>
</dbReference>
<feature type="compositionally biased region" description="Basic and acidic residues" evidence="2">
    <location>
        <begin position="89"/>
        <end position="114"/>
    </location>
</feature>
<dbReference type="AlphaFoldDB" id="A0A6J2KWU2"/>
<accession>A0A6J2KWU2</accession>
<dbReference type="InterPro" id="IPR001194">
    <property type="entry name" value="cDENN_dom"/>
</dbReference>
<dbReference type="InterPro" id="IPR043153">
    <property type="entry name" value="DENN_C"/>
</dbReference>
<keyword evidence="5" id="KW-1185">Reference proteome</keyword>
<feature type="compositionally biased region" description="Polar residues" evidence="2">
    <location>
        <begin position="245"/>
        <end position="255"/>
    </location>
</feature>
<dbReference type="FunFam" id="3.40.50.11500:FF:000004">
    <property type="entry name" value="DENN domain-containing protein 2C isoform X1"/>
    <property type="match status" value="1"/>
</dbReference>
<evidence type="ECO:0000256" key="2">
    <source>
        <dbReference type="SAM" id="MobiDB-lite"/>
    </source>
</evidence>
<dbReference type="InterPro" id="IPR037516">
    <property type="entry name" value="Tripartite_DENN"/>
</dbReference>
<dbReference type="Proteomes" id="UP000664940">
    <property type="component" value="Unassembled WGS sequence"/>
</dbReference>
<evidence type="ECO:0000313" key="4">
    <source>
        <dbReference type="EMBL" id="KAF6074325.1"/>
    </source>
</evidence>
<dbReference type="PROSITE" id="PS50211">
    <property type="entry name" value="DENN"/>
    <property type="match status" value="1"/>
</dbReference>
<dbReference type="GeneID" id="114488858"/>
<evidence type="ECO:0000259" key="3">
    <source>
        <dbReference type="PROSITE" id="PS50211"/>
    </source>
</evidence>
<dbReference type="SMART" id="SM00801">
    <property type="entry name" value="dDENN"/>
    <property type="match status" value="1"/>
</dbReference>
<dbReference type="InterPro" id="IPR005113">
    <property type="entry name" value="uDENN_dom"/>
</dbReference>
<feature type="domain" description="UDENN" evidence="3">
    <location>
        <begin position="497"/>
        <end position="894"/>
    </location>
</feature>
<evidence type="ECO:0000313" key="5">
    <source>
        <dbReference type="Proteomes" id="UP000504628"/>
    </source>
</evidence>
<dbReference type="RefSeq" id="XP_028358538.1">
    <property type="nucleotide sequence ID" value="XM_028502737.2"/>
</dbReference>
<name>A0A6J2KWU2_9CHIR</name>
<gene>
    <name evidence="7" type="primary">DENND2C</name>
    <name evidence="4" type="ORF">HJG60_003766</name>
</gene>
<dbReference type="Gene3D" id="3.40.50.11500">
    <property type="match status" value="1"/>
</dbReference>
<evidence type="ECO:0000313" key="6">
    <source>
        <dbReference type="Proteomes" id="UP000664940"/>
    </source>
</evidence>
<dbReference type="OrthoDB" id="10266080at2759"/>
<evidence type="ECO:0000256" key="1">
    <source>
        <dbReference type="ARBA" id="ARBA00022658"/>
    </source>
</evidence>
<feature type="region of interest" description="Disordered" evidence="2">
    <location>
        <begin position="433"/>
        <end position="459"/>
    </location>
</feature>
<organism evidence="5 7">
    <name type="scientific">Phyllostomus discolor</name>
    <name type="common">pale spear-nosed bat</name>
    <dbReference type="NCBI Taxonomy" id="89673"/>
    <lineage>
        <taxon>Eukaryota</taxon>
        <taxon>Metazoa</taxon>
        <taxon>Chordata</taxon>
        <taxon>Craniata</taxon>
        <taxon>Vertebrata</taxon>
        <taxon>Euteleostomi</taxon>
        <taxon>Mammalia</taxon>
        <taxon>Eutheria</taxon>
        <taxon>Laurasiatheria</taxon>
        <taxon>Chiroptera</taxon>
        <taxon>Yangochiroptera</taxon>
        <taxon>Phyllostomidae</taxon>
        <taxon>Phyllostominae</taxon>
        <taxon>Phyllostomus</taxon>
    </lineage>
</organism>
<dbReference type="FunFam" id="3.30.450.200:FF:000001">
    <property type="entry name" value="DENN domain-containing protein 2A isoform X1"/>
    <property type="match status" value="1"/>
</dbReference>
<dbReference type="Proteomes" id="UP000504628">
    <property type="component" value="Chromosome 14"/>
</dbReference>
<dbReference type="SMART" id="SM00800">
    <property type="entry name" value="uDENN"/>
    <property type="match status" value="1"/>
</dbReference>
<proteinExistence type="predicted"/>
<dbReference type="InterPro" id="IPR051942">
    <property type="entry name" value="DENN_domain_containing_2"/>
</dbReference>
<sequence length="934" mass="106997">MHPPGNMDVGFSRSAVQTLSRSHCKNIKQKISQWEGRTNGISNRDKWHQKDFAVRYNCHQERLLKKSPVTEGGGPKFPVTGSHGVSPGGREDARGRAQSEGGGEKHRGEDSRVSKVESESNWVCSRVRQIESWKGVLDPETSLPPGNFYTSQILWKKIEALPPDKVFGLALERCVSPEKELDFRVLERSYGVTKSLENIYSEPEGQECAPSINPLPKPRRTFRYLSESGVAPCKERNCDRKYCENNSRTESSLASSREPEPKKYGGKIRGRSKRKSFEFEDIQHFRNRNTQKMHEELGRNSGSTLYYTQSEDNIYEDVLYPTKENPYEDIPVQSFPLWRPPSAWRLPPPKSAFRAPKIPPKPQFPHRKTMDLKSSQAYLRSKLMKDTTLPVTLTEWKLFRAGEVANRKRKNLPRLVLRIDDIFESKRGKKRVKLHPYTGKDVPPSKGETSGNESDAEYLPKNRHKRLAQLQQLSRRNPHYQTLERDLIEFQEQQLFELFVVVSLQKKPSDISYVPQVIQQFPSKSDHGFKQSKDTEERLKVIPKFCFPDSKDWAPTSELKSETFSFVLTGEDGSRWFGYCKKLLPEGKGKRLPEVYCMVSRLGCFNLFSKILDEVEKRREMSPALVHPFMRSVMEAPFPAPGRTITVKSYLPGAGDESIELCRPLDSRLEHVDFECLFRCLSVCHLVRVCASLLLERRVIFVANSLSTLSKCGHAVVATLYPFTWQHTYIPVLPASMIDIVCSPTPFLIGILACSLPQLRDLPIEEVLIVDLCGDKFLQEVSDEDEILPPKLQAALTQILEERNEILAQEQNLSQADVTLNSLVSEAFVRFFVELVGHYSLNMTVTERGERVFLREPFRKSHTSRSVRHFLDLFMETQMFAGFIQDRELRKSGVKGLFEVRALQYLDTIPESEPSGVNRILRSLGSKMKFLQKK</sequence>
<dbReference type="Gene3D" id="3.30.450.200">
    <property type="match status" value="1"/>
</dbReference>
<dbReference type="PANTHER" id="PTHR15288">
    <property type="entry name" value="DENN DOMAIN-CONTAINING PROTEIN 2"/>
    <property type="match status" value="1"/>
</dbReference>
<feature type="region of interest" description="Disordered" evidence="2">
    <location>
        <begin position="65"/>
        <end position="114"/>
    </location>
</feature>
<protein>
    <submittedName>
        <fullName evidence="4">DENN domain containing 2C</fullName>
    </submittedName>
    <submittedName>
        <fullName evidence="7">DENN domain-containing protein 2C isoform X1</fullName>
    </submittedName>
</protein>
<dbReference type="EMBL" id="JABVXQ010000015">
    <property type="protein sequence ID" value="KAF6074325.1"/>
    <property type="molecule type" value="Genomic_DNA"/>
</dbReference>
<dbReference type="CTD" id="163259"/>